<accession>A0ABU2BSI8</accession>
<evidence type="ECO:0000256" key="1">
    <source>
        <dbReference type="SAM" id="Phobius"/>
    </source>
</evidence>
<feature type="transmembrane region" description="Helical" evidence="1">
    <location>
        <begin position="20"/>
        <end position="40"/>
    </location>
</feature>
<keyword evidence="1" id="KW-0812">Transmembrane</keyword>
<evidence type="ECO:0000313" key="2">
    <source>
        <dbReference type="EMBL" id="MDR7361607.1"/>
    </source>
</evidence>
<comment type="caution">
    <text evidence="2">The sequence shown here is derived from an EMBL/GenBank/DDBJ whole genome shotgun (WGS) entry which is preliminary data.</text>
</comment>
<protein>
    <submittedName>
        <fullName evidence="2">Uncharacterized protein</fullName>
    </submittedName>
</protein>
<gene>
    <name evidence="2" type="ORF">J2S63_001160</name>
</gene>
<dbReference type="EMBL" id="JAVDYG010000001">
    <property type="protein sequence ID" value="MDR7361607.1"/>
    <property type="molecule type" value="Genomic_DNA"/>
</dbReference>
<evidence type="ECO:0000313" key="3">
    <source>
        <dbReference type="Proteomes" id="UP001183648"/>
    </source>
</evidence>
<dbReference type="RefSeq" id="WP_310299797.1">
    <property type="nucleotide sequence ID" value="NZ_BAAAPS010000007.1"/>
</dbReference>
<name>A0ABU2BSI8_9ACTN</name>
<proteinExistence type="predicted"/>
<dbReference type="Proteomes" id="UP001183648">
    <property type="component" value="Unassembled WGS sequence"/>
</dbReference>
<keyword evidence="3" id="KW-1185">Reference proteome</keyword>
<reference evidence="2 3" key="1">
    <citation type="submission" date="2023-07" db="EMBL/GenBank/DDBJ databases">
        <title>Sequencing the genomes of 1000 actinobacteria strains.</title>
        <authorList>
            <person name="Klenk H.-P."/>
        </authorList>
    </citation>
    <scope>NUCLEOTIDE SEQUENCE [LARGE SCALE GENOMIC DNA]</scope>
    <source>
        <strain evidence="2 3">DSM 19426</strain>
    </source>
</reference>
<keyword evidence="1" id="KW-1133">Transmembrane helix</keyword>
<sequence length="175" mass="18781">MTITPTPTEPQPEKTSRAPVYGALAVLGLVLVIAFGSWLVRDDQMYSGSPKPTATSGADPQAVTLALPSRENGRCMPVDPETLGRAQTAFDGEVLRMDGDTVTLAVRQWYAGGGDAAQVQLDLAKVPTSLTGYFAFEKERRYLVAANDDTVMVCGFSAPWSADLEKIYRDAFTGS</sequence>
<organism evidence="2 3">
    <name type="scientific">Nocardioides marmoribigeumensis</name>
    <dbReference type="NCBI Taxonomy" id="433649"/>
    <lineage>
        <taxon>Bacteria</taxon>
        <taxon>Bacillati</taxon>
        <taxon>Actinomycetota</taxon>
        <taxon>Actinomycetes</taxon>
        <taxon>Propionibacteriales</taxon>
        <taxon>Nocardioidaceae</taxon>
        <taxon>Nocardioides</taxon>
    </lineage>
</organism>
<keyword evidence="1" id="KW-0472">Membrane</keyword>